<sequence>MNVSLSLNGLGEMPLVPIADLNGTKKYTAEEVECRNKLAALYRLIDHFCWSQSIYNHITFRLPGSDNEILINPLGMLYREITASSFAKISVDGCVIDPGSTPLGINQAGYVLHSAIHAARHDVNCVLHLHTASAAAVSAMKCGLLPIIQEAMILGPVAYHEYRGILTDVQERKEIVKSLGDKKVLMLRNHGFATCGATIEEAFHLAYETIVACETQVAAMRTDLKKNLVLPKESAVAHAYQIAKHGTNGMNRTAVPEENGKMEHTFERMGNIQWGVGELEWEAWMRQLDGAGYQTGHKYRLPILLEPMTKKK</sequence>
<comment type="similarity">
    <text evidence="2">Belongs to the aldolase class II family. Adducin subfamily.</text>
</comment>
<name>A0ABD2JD30_HETSC</name>
<keyword evidence="6" id="KW-1185">Reference proteome</keyword>
<dbReference type="Pfam" id="PF00596">
    <property type="entry name" value="Aldolase_II"/>
    <property type="match status" value="1"/>
</dbReference>
<dbReference type="EMBL" id="JBICCN010000157">
    <property type="protein sequence ID" value="KAL3088515.1"/>
    <property type="molecule type" value="Genomic_DNA"/>
</dbReference>
<evidence type="ECO:0000313" key="5">
    <source>
        <dbReference type="EMBL" id="KAL3088515.1"/>
    </source>
</evidence>
<evidence type="ECO:0000256" key="2">
    <source>
        <dbReference type="ARBA" id="ARBA00006274"/>
    </source>
</evidence>
<dbReference type="PANTHER" id="PTHR10672">
    <property type="entry name" value="ADDUCIN"/>
    <property type="match status" value="1"/>
</dbReference>
<protein>
    <recommendedName>
        <fullName evidence="4">Class II aldolase/adducin N-terminal domain-containing protein</fullName>
    </recommendedName>
</protein>
<evidence type="ECO:0000256" key="3">
    <source>
        <dbReference type="ARBA" id="ARBA00023203"/>
    </source>
</evidence>
<dbReference type="InterPro" id="IPR001303">
    <property type="entry name" value="Aldolase_II/adducin_N"/>
</dbReference>
<comment type="subcellular location">
    <subcellularLocation>
        <location evidence="1">Cell membrane</location>
        <topology evidence="1">Peripheral membrane protein</topology>
        <orientation evidence="1">Cytoplasmic side</orientation>
    </subcellularLocation>
</comment>
<dbReference type="GO" id="GO:0003779">
    <property type="term" value="F:actin binding"/>
    <property type="evidence" value="ECO:0007669"/>
    <property type="project" value="UniProtKB-KW"/>
</dbReference>
<dbReference type="InterPro" id="IPR036409">
    <property type="entry name" value="Aldolase_II/adducin_N_sf"/>
</dbReference>
<reference evidence="5 6" key="1">
    <citation type="submission" date="2024-10" db="EMBL/GenBank/DDBJ databases">
        <authorList>
            <person name="Kim D."/>
        </authorList>
    </citation>
    <scope>NUCLEOTIDE SEQUENCE [LARGE SCALE GENOMIC DNA]</scope>
    <source>
        <strain evidence="5">Taebaek</strain>
    </source>
</reference>
<dbReference type="GO" id="GO:0005886">
    <property type="term" value="C:plasma membrane"/>
    <property type="evidence" value="ECO:0007669"/>
    <property type="project" value="UniProtKB-SubCell"/>
</dbReference>
<evidence type="ECO:0000313" key="6">
    <source>
        <dbReference type="Proteomes" id="UP001620645"/>
    </source>
</evidence>
<proteinExistence type="inferred from homology"/>
<gene>
    <name evidence="5" type="ORF">niasHS_009966</name>
</gene>
<dbReference type="NCBIfam" id="NF005451">
    <property type="entry name" value="PRK07044.1"/>
    <property type="match status" value="1"/>
</dbReference>
<feature type="domain" description="Class II aldolase/adducin N-terminal" evidence="4">
    <location>
        <begin position="36"/>
        <end position="217"/>
    </location>
</feature>
<keyword evidence="3" id="KW-0009">Actin-binding</keyword>
<evidence type="ECO:0000256" key="1">
    <source>
        <dbReference type="ARBA" id="ARBA00004413"/>
    </source>
</evidence>
<comment type="caution">
    <text evidence="5">The sequence shown here is derived from an EMBL/GenBank/DDBJ whole genome shotgun (WGS) entry which is preliminary data.</text>
</comment>
<dbReference type="Proteomes" id="UP001620645">
    <property type="component" value="Unassembled WGS sequence"/>
</dbReference>
<dbReference type="PANTHER" id="PTHR10672:SF3">
    <property type="entry name" value="PROTEIN HU-LI TAI SHAO"/>
    <property type="match status" value="1"/>
</dbReference>
<dbReference type="SUPFAM" id="SSF53639">
    <property type="entry name" value="AraD/HMP-PK domain-like"/>
    <property type="match status" value="1"/>
</dbReference>
<dbReference type="AlphaFoldDB" id="A0ABD2JD30"/>
<evidence type="ECO:0000259" key="4">
    <source>
        <dbReference type="SMART" id="SM01007"/>
    </source>
</evidence>
<dbReference type="FunFam" id="3.40.225.10:FF:000013">
    <property type="entry name" value="Class II aldolase"/>
    <property type="match status" value="1"/>
</dbReference>
<dbReference type="InterPro" id="IPR051017">
    <property type="entry name" value="Aldolase-II_Adducin_sf"/>
</dbReference>
<dbReference type="Gene3D" id="3.40.225.10">
    <property type="entry name" value="Class II aldolase/adducin N-terminal domain"/>
    <property type="match status" value="1"/>
</dbReference>
<dbReference type="SMART" id="SM01007">
    <property type="entry name" value="Aldolase_II"/>
    <property type="match status" value="1"/>
</dbReference>
<accession>A0ABD2JD30</accession>
<organism evidence="5 6">
    <name type="scientific">Heterodera schachtii</name>
    <name type="common">Sugarbeet cyst nematode worm</name>
    <name type="synonym">Tylenchus schachtii</name>
    <dbReference type="NCBI Taxonomy" id="97005"/>
    <lineage>
        <taxon>Eukaryota</taxon>
        <taxon>Metazoa</taxon>
        <taxon>Ecdysozoa</taxon>
        <taxon>Nematoda</taxon>
        <taxon>Chromadorea</taxon>
        <taxon>Rhabditida</taxon>
        <taxon>Tylenchina</taxon>
        <taxon>Tylenchomorpha</taxon>
        <taxon>Tylenchoidea</taxon>
        <taxon>Heteroderidae</taxon>
        <taxon>Heteroderinae</taxon>
        <taxon>Heterodera</taxon>
    </lineage>
</organism>